<dbReference type="PANTHER" id="PTHR31302">
    <property type="entry name" value="TRANSMEMBRANE PROTEIN WITH METALLOPHOSPHOESTERASE DOMAIN-RELATED"/>
    <property type="match status" value="1"/>
</dbReference>
<evidence type="ECO:0000313" key="5">
    <source>
        <dbReference type="EMBL" id="KCZ87522.1"/>
    </source>
</evidence>
<dbReference type="InterPro" id="IPR029052">
    <property type="entry name" value="Metallo-depent_PP-like"/>
</dbReference>
<reference evidence="5 6" key="1">
    <citation type="submission" date="2013-04" db="EMBL/GenBank/DDBJ databases">
        <title>Hyphomonas hirschiana VP5 Genome Sequencing.</title>
        <authorList>
            <person name="Lai Q."/>
            <person name="Shao Z."/>
        </authorList>
    </citation>
    <scope>NUCLEOTIDE SEQUENCE [LARGE SCALE GENOMIC DNA]</scope>
    <source>
        <strain evidence="5 6">VP5</strain>
    </source>
</reference>
<feature type="transmembrane region" description="Helical" evidence="3">
    <location>
        <begin position="7"/>
        <end position="26"/>
    </location>
</feature>
<keyword evidence="2" id="KW-0378">Hydrolase</keyword>
<dbReference type="RefSeq" id="WP_011647081.1">
    <property type="nucleotide sequence ID" value="NZ_ARYI01000018.1"/>
</dbReference>
<protein>
    <submittedName>
        <fullName evidence="5">Ser/Thr protein phosphatase family protein</fullName>
    </submittedName>
</protein>
<dbReference type="PATRIC" id="fig|1280951.3.peg.3182"/>
<keyword evidence="6" id="KW-1185">Reference proteome</keyword>
<keyword evidence="3" id="KW-0812">Transmembrane</keyword>
<dbReference type="GO" id="GO:0016020">
    <property type="term" value="C:membrane"/>
    <property type="evidence" value="ECO:0007669"/>
    <property type="project" value="GOC"/>
</dbReference>
<dbReference type="Pfam" id="PF00149">
    <property type="entry name" value="Metallophos"/>
    <property type="match status" value="1"/>
</dbReference>
<proteinExistence type="predicted"/>
<evidence type="ECO:0000256" key="1">
    <source>
        <dbReference type="ARBA" id="ARBA00022723"/>
    </source>
</evidence>
<evidence type="ECO:0000259" key="4">
    <source>
        <dbReference type="Pfam" id="PF00149"/>
    </source>
</evidence>
<keyword evidence="3" id="KW-0472">Membrane</keyword>
<sequence length="307" mass="33499">MTFLKLALLYGAHVFWPFALLCLWAIFRARGVFRAIAATALILSLPLAWARFVEPRLLTVHEATIFLPGASATSPSIRIALFGDPHIGMFPNAMPVARIVEKINAQDVDAVFLAGDLTYHPKPEDIPEDFAALADLNAPLFAVLGNHDVGFPGENLTEPLMRALQAADARVVHNRALEVEIAGNPVIVSGASDLWERRQDFQFHVSLPEGVPVLLLTHNPDTALTVPDAFPYDLMLAGHTHGGQLRIPGIYQHILPVQGPFDRALHTFPTSAGDRLVYVTTGTGMTGVPMRFLIPPQIDVLTVHLPE</sequence>
<dbReference type="InterPro" id="IPR051158">
    <property type="entry name" value="Metallophosphoesterase_sf"/>
</dbReference>
<feature type="domain" description="Calcineurin-like phosphoesterase" evidence="4">
    <location>
        <begin position="77"/>
        <end position="242"/>
    </location>
</feature>
<gene>
    <name evidence="5" type="ORF">HHI_15773</name>
</gene>
<evidence type="ECO:0000313" key="6">
    <source>
        <dbReference type="Proteomes" id="UP000025061"/>
    </source>
</evidence>
<dbReference type="SUPFAM" id="SSF56300">
    <property type="entry name" value="Metallo-dependent phosphatases"/>
    <property type="match status" value="1"/>
</dbReference>
<dbReference type="InterPro" id="IPR004843">
    <property type="entry name" value="Calcineurin-like_PHP"/>
</dbReference>
<dbReference type="GO" id="GO:0009245">
    <property type="term" value="P:lipid A biosynthetic process"/>
    <property type="evidence" value="ECO:0007669"/>
    <property type="project" value="TreeGrafter"/>
</dbReference>
<dbReference type="OrthoDB" id="9780884at2"/>
<evidence type="ECO:0000256" key="3">
    <source>
        <dbReference type="SAM" id="Phobius"/>
    </source>
</evidence>
<feature type="transmembrane region" description="Helical" evidence="3">
    <location>
        <begin position="32"/>
        <end position="50"/>
    </location>
</feature>
<keyword evidence="3" id="KW-1133">Transmembrane helix</keyword>
<dbReference type="PANTHER" id="PTHR31302:SF31">
    <property type="entry name" value="PHOSPHODIESTERASE YAEI"/>
    <property type="match status" value="1"/>
</dbReference>
<dbReference type="AlphaFoldDB" id="A0A059FAB2"/>
<dbReference type="GO" id="GO:0046872">
    <property type="term" value="F:metal ion binding"/>
    <property type="evidence" value="ECO:0007669"/>
    <property type="project" value="UniProtKB-KW"/>
</dbReference>
<keyword evidence="1" id="KW-0479">Metal-binding</keyword>
<organism evidence="5 6">
    <name type="scientific">Hyphomonas hirschiana VP5</name>
    <dbReference type="NCBI Taxonomy" id="1280951"/>
    <lineage>
        <taxon>Bacteria</taxon>
        <taxon>Pseudomonadati</taxon>
        <taxon>Pseudomonadota</taxon>
        <taxon>Alphaproteobacteria</taxon>
        <taxon>Hyphomonadales</taxon>
        <taxon>Hyphomonadaceae</taxon>
        <taxon>Hyphomonas</taxon>
    </lineage>
</organism>
<accession>A0A059FAB2</accession>
<dbReference type="GO" id="GO:0008758">
    <property type="term" value="F:UDP-2,3-diacylglucosamine hydrolase activity"/>
    <property type="evidence" value="ECO:0007669"/>
    <property type="project" value="TreeGrafter"/>
</dbReference>
<dbReference type="Gene3D" id="3.60.21.10">
    <property type="match status" value="1"/>
</dbReference>
<comment type="caution">
    <text evidence="5">The sequence shown here is derived from an EMBL/GenBank/DDBJ whole genome shotgun (WGS) entry which is preliminary data.</text>
</comment>
<dbReference type="Proteomes" id="UP000025061">
    <property type="component" value="Unassembled WGS sequence"/>
</dbReference>
<evidence type="ECO:0000256" key="2">
    <source>
        <dbReference type="ARBA" id="ARBA00022801"/>
    </source>
</evidence>
<name>A0A059FAB2_9PROT</name>
<dbReference type="EMBL" id="ARYI01000018">
    <property type="protein sequence ID" value="KCZ87522.1"/>
    <property type="molecule type" value="Genomic_DNA"/>
</dbReference>